<dbReference type="CDD" id="cd06261">
    <property type="entry name" value="TM_PBP2"/>
    <property type="match status" value="1"/>
</dbReference>
<keyword evidence="3" id="KW-1003">Cell membrane</keyword>
<feature type="transmembrane region" description="Helical" evidence="7">
    <location>
        <begin position="103"/>
        <end position="124"/>
    </location>
</feature>
<dbReference type="STRING" id="266779.Meso_1505"/>
<keyword evidence="6 7" id="KW-0472">Membrane</keyword>
<dbReference type="SUPFAM" id="SSF161098">
    <property type="entry name" value="MetI-like"/>
    <property type="match status" value="1"/>
</dbReference>
<dbReference type="eggNOG" id="COG0601">
    <property type="taxonomic scope" value="Bacteria"/>
</dbReference>
<dbReference type="Gene3D" id="1.10.3720.10">
    <property type="entry name" value="MetI-like"/>
    <property type="match status" value="1"/>
</dbReference>
<keyword evidence="2 7" id="KW-0813">Transport</keyword>
<dbReference type="KEGG" id="mes:Meso_1505"/>
<evidence type="ECO:0000256" key="5">
    <source>
        <dbReference type="ARBA" id="ARBA00022989"/>
    </source>
</evidence>
<gene>
    <name evidence="9" type="ordered locus">Meso_1505</name>
</gene>
<dbReference type="Pfam" id="PF19300">
    <property type="entry name" value="BPD_transp_1_N"/>
    <property type="match status" value="1"/>
</dbReference>
<evidence type="ECO:0000259" key="8">
    <source>
        <dbReference type="PROSITE" id="PS50928"/>
    </source>
</evidence>
<proteinExistence type="inferred from homology"/>
<comment type="subcellular location">
    <subcellularLocation>
        <location evidence="1 7">Cell membrane</location>
        <topology evidence="1 7">Multi-pass membrane protein</topology>
    </subcellularLocation>
</comment>
<evidence type="ECO:0000256" key="3">
    <source>
        <dbReference type="ARBA" id="ARBA00022475"/>
    </source>
</evidence>
<keyword evidence="4 7" id="KW-0812">Transmembrane</keyword>
<dbReference type="EMBL" id="CP000390">
    <property type="protein sequence ID" value="ABG62901.1"/>
    <property type="molecule type" value="Genomic_DNA"/>
</dbReference>
<evidence type="ECO:0000256" key="4">
    <source>
        <dbReference type="ARBA" id="ARBA00022692"/>
    </source>
</evidence>
<evidence type="ECO:0000256" key="6">
    <source>
        <dbReference type="ARBA" id="ARBA00023136"/>
    </source>
</evidence>
<dbReference type="PROSITE" id="PS50928">
    <property type="entry name" value="ABC_TM1"/>
    <property type="match status" value="1"/>
</dbReference>
<protein>
    <submittedName>
        <fullName evidence="9">Binding-protein-dependent transport systems inner membrane component</fullName>
    </submittedName>
</protein>
<evidence type="ECO:0000256" key="2">
    <source>
        <dbReference type="ARBA" id="ARBA00022448"/>
    </source>
</evidence>
<feature type="transmembrane region" description="Helical" evidence="7">
    <location>
        <begin position="136"/>
        <end position="160"/>
    </location>
</feature>
<dbReference type="InterPro" id="IPR000515">
    <property type="entry name" value="MetI-like"/>
</dbReference>
<dbReference type="GO" id="GO:0005886">
    <property type="term" value="C:plasma membrane"/>
    <property type="evidence" value="ECO:0007669"/>
    <property type="project" value="UniProtKB-SubCell"/>
</dbReference>
<feature type="domain" description="ABC transmembrane type-1" evidence="8">
    <location>
        <begin position="97"/>
        <end position="306"/>
    </location>
</feature>
<keyword evidence="5 7" id="KW-1133">Transmembrane helix</keyword>
<feature type="transmembrane region" description="Helical" evidence="7">
    <location>
        <begin position="281"/>
        <end position="307"/>
    </location>
</feature>
<evidence type="ECO:0000313" key="9">
    <source>
        <dbReference type="EMBL" id="ABG62901.1"/>
    </source>
</evidence>
<sequence length="315" mass="34095" precursor="true">MAMLNFIFRRVLAAIPTLLILSVFVFLLLKLLPGDPALALAGEDRDPAVIESIRVKYGLDQPLPVQYFKWLGDILQGDFGVSIRTKMSIGEMLAQRLPVTLQLSLQAMLIAIIIGIPAGVYAAIRRGSYVDVAVSTVGLAGLSVPSFWLGIMLIMAFAVSLGWLPSGGFVNFSDAPLENLRYTLLPSLVLGTAAAAIIMRHTRNSMLSVLKQDYIRTARAKGLKERIVIIRHALRNGLIPIVTTGTLHLGELLSGAVLTEQVFGIPGFGKMIVDGVFSRDYAVVQAVILCSAAIFLILSLLADILYVKLSPRLQA</sequence>
<reference evidence="9" key="1">
    <citation type="submission" date="2006-06" db="EMBL/GenBank/DDBJ databases">
        <title>Complete sequence of chromosome of Chelativorans sp. BNC1.</title>
        <authorList>
            <consortium name="US DOE Joint Genome Institute"/>
            <person name="Copeland A."/>
            <person name="Lucas S."/>
            <person name="Lapidus A."/>
            <person name="Barry K."/>
            <person name="Detter J.C."/>
            <person name="Glavina del Rio T."/>
            <person name="Hammon N."/>
            <person name="Israni S."/>
            <person name="Dalin E."/>
            <person name="Tice H."/>
            <person name="Pitluck S."/>
            <person name="Chertkov O."/>
            <person name="Brettin T."/>
            <person name="Bruce D."/>
            <person name="Han C."/>
            <person name="Tapia R."/>
            <person name="Gilna P."/>
            <person name="Schmutz J."/>
            <person name="Larimer F."/>
            <person name="Land M."/>
            <person name="Hauser L."/>
            <person name="Kyrpides N."/>
            <person name="Mikhailova N."/>
            <person name="Richardson P."/>
        </authorList>
    </citation>
    <scope>NUCLEOTIDE SEQUENCE</scope>
    <source>
        <strain evidence="9">BNC1</strain>
    </source>
</reference>
<dbReference type="AlphaFoldDB" id="Q11I74"/>
<organism evidence="9">
    <name type="scientific">Chelativorans sp. (strain BNC1)</name>
    <dbReference type="NCBI Taxonomy" id="266779"/>
    <lineage>
        <taxon>Bacteria</taxon>
        <taxon>Pseudomonadati</taxon>
        <taxon>Pseudomonadota</taxon>
        <taxon>Alphaproteobacteria</taxon>
        <taxon>Hyphomicrobiales</taxon>
        <taxon>Phyllobacteriaceae</taxon>
        <taxon>Chelativorans</taxon>
    </lineage>
</organism>
<evidence type="ECO:0000256" key="1">
    <source>
        <dbReference type="ARBA" id="ARBA00004651"/>
    </source>
</evidence>
<dbReference type="PANTHER" id="PTHR43163:SF6">
    <property type="entry name" value="DIPEPTIDE TRANSPORT SYSTEM PERMEASE PROTEIN DPPB-RELATED"/>
    <property type="match status" value="1"/>
</dbReference>
<dbReference type="HOGENOM" id="CLU_036879_0_1_5"/>
<dbReference type="Pfam" id="PF00528">
    <property type="entry name" value="BPD_transp_1"/>
    <property type="match status" value="1"/>
</dbReference>
<accession>Q11I74</accession>
<name>Q11I74_CHESB</name>
<evidence type="ECO:0000256" key="7">
    <source>
        <dbReference type="RuleBase" id="RU363032"/>
    </source>
</evidence>
<dbReference type="InterPro" id="IPR035906">
    <property type="entry name" value="MetI-like_sf"/>
</dbReference>
<dbReference type="PANTHER" id="PTHR43163">
    <property type="entry name" value="DIPEPTIDE TRANSPORT SYSTEM PERMEASE PROTEIN DPPB-RELATED"/>
    <property type="match status" value="1"/>
</dbReference>
<feature type="transmembrane region" description="Helical" evidence="7">
    <location>
        <begin position="180"/>
        <end position="199"/>
    </location>
</feature>
<dbReference type="InterPro" id="IPR045621">
    <property type="entry name" value="BPD_transp_1_N"/>
</dbReference>
<dbReference type="GO" id="GO:0071916">
    <property type="term" value="F:dipeptide transmembrane transporter activity"/>
    <property type="evidence" value="ECO:0007669"/>
    <property type="project" value="TreeGrafter"/>
</dbReference>
<comment type="similarity">
    <text evidence="7">Belongs to the binding-protein-dependent transport system permease family.</text>
</comment>